<evidence type="ECO:0000256" key="2">
    <source>
        <dbReference type="SAM" id="SignalP"/>
    </source>
</evidence>
<dbReference type="RefSeq" id="XP_067067043.1">
    <property type="nucleotide sequence ID" value="XM_067211423.1"/>
</dbReference>
<dbReference type="OrthoDB" id="338710at2759"/>
<name>A0A1J4MEJ5_9CRYT</name>
<evidence type="ECO:0000313" key="3">
    <source>
        <dbReference type="EMBL" id="OII72656.1"/>
    </source>
</evidence>
<accession>A0A1J4MEJ5</accession>
<evidence type="ECO:0000313" key="4">
    <source>
        <dbReference type="Proteomes" id="UP000186804"/>
    </source>
</evidence>
<comment type="caution">
    <text evidence="3">The sequence shown here is derived from an EMBL/GenBank/DDBJ whole genome shotgun (WGS) entry which is preliminary data.</text>
</comment>
<gene>
    <name evidence="3" type="ORF">cand_011840</name>
</gene>
<feature type="signal peptide" evidence="2">
    <location>
        <begin position="1"/>
        <end position="27"/>
    </location>
</feature>
<feature type="region of interest" description="Disordered" evidence="1">
    <location>
        <begin position="1262"/>
        <end position="1294"/>
    </location>
</feature>
<evidence type="ECO:0000256" key="1">
    <source>
        <dbReference type="SAM" id="MobiDB-lite"/>
    </source>
</evidence>
<feature type="chain" id="PRO_5012927207" evidence="2">
    <location>
        <begin position="28"/>
        <end position="1339"/>
    </location>
</feature>
<dbReference type="Proteomes" id="UP000186804">
    <property type="component" value="Unassembled WGS sequence"/>
</dbReference>
<organism evidence="3 4">
    <name type="scientific">Cryptosporidium andersoni</name>
    <dbReference type="NCBI Taxonomy" id="117008"/>
    <lineage>
        <taxon>Eukaryota</taxon>
        <taxon>Sar</taxon>
        <taxon>Alveolata</taxon>
        <taxon>Apicomplexa</taxon>
        <taxon>Conoidasida</taxon>
        <taxon>Coccidia</taxon>
        <taxon>Eucoccidiorida</taxon>
        <taxon>Eimeriorina</taxon>
        <taxon>Cryptosporidiidae</taxon>
        <taxon>Cryptosporidium</taxon>
    </lineage>
</organism>
<proteinExistence type="predicted"/>
<keyword evidence="2" id="KW-0732">Signal</keyword>
<keyword evidence="4" id="KW-1185">Reference proteome</keyword>
<sequence length="1339" mass="153151">MVLIKSIIWELCICFLLLSIIWRDALAADIASLKESFFGYEYNENDFNPMFVEEFNQIGISCEKSTCSQTLIRLRAGQWFALRQQLEYDSMESGLKRVVGSLPINPFAGTIFSPAIKEIELADKYCEALMEMSKRGLATKFGIKIAKDPNIRHKFCSDAAELYFNGLQPRLSTATQKELEAEELCEIEYINDDGDNKVVPLVFKAGLPLNSGGLTTQNIMTSSQEAEYIAKQTLIRNFVHIVKFLDLEAIREDPLMLREYFPGSIVQLRNALDSDDPEVVALRLLKLGSSSSILENFIQNHRGRPDRLLMQPPERKNIIRTDEARIKSEWETLISNADLSKFTGEFLQKTAEKYVALTPMILNNLRKLSSYFQRELIEGRGRYIHAISENLENLPAILQEEIRVALELSIKGEFSRVHSLEKLKIMIKSLPPAAYVYAHFQEGNIQDLFSKTSLSKSDVAYFSRVLSKVILNLLNKISSGVISDDQADSLIMCSEPIISLQTIVEVVENLQCDAMNVFIDYVEKVVPNFVNKNQFSEATSYQKQEIETLLLSPMSSEITKQLFREEILRPFLLDAIPNDNGLLDIFLRNLYILTAETGDTLSNFLIKEIESKDQSSNTKDRRLYIEDNTRFKSPIWISSVKNLLSKYLYPYELASRRFLQYLKECKLGLKSVLSISLEEIMKVASTTTLPYLQKLMDNCEDRKLTDSALNQIFLGNQGNMLIRPNKKNYLIKHIFQKDAETVFEILRSEKSYETLYGLVKFLESIQKQERIKPEFELDGAYWSQEKNEWINLDKKSNSDVTIKIEPTKVTDLPLGREQEWERIAAFSKWSEFVKNLPADSIPNGFRFSFGLYSKFIRYCQRGIREIAYRLIVRSISTTEPAGKYWEYLPQNIHSVIIKAENSKEREENVLSFCTSVYTLIYGEKGIPEQFRKTGPKSQGLESDKYEMERDVMIPQDLAKQQVYRLDNVNEQWAFIAKEAKKPGVFYAPTLPSDSSLLGDVWRNIYMKQQLVTSAEKTVESKITVLTEMCIQAINDLKRKKNYYGDPLYKMTYDGQDSIEIFCSDIAGRWFKDWPTHISLDILMNSSGVSKDNVKKKFIFDRQYLKKFQKSELVLRPGFLDEKKVRPLSPIIKEMLEVFEKTSDSEIRTQSKIPEELVDDINSKEDVLVKSISSVISDRVKLPPNSPIIQSKELQKLDFKGPKFNLSYLDSKKKKVPLGAAETMLDILQDSQSKSSSLKLLSQNTNQYSKQSHIQLSESPLKLSSSPLELSGSPLELPRSPLELSGSPLELPRSPLELSGSLPLIDLSNIPSALIEDKSLELDTSDQVSKTPTHSETKKN</sequence>
<protein>
    <submittedName>
        <fullName evidence="3">Uncharacterized protein</fullName>
    </submittedName>
</protein>
<feature type="region of interest" description="Disordered" evidence="1">
    <location>
        <begin position="1317"/>
        <end position="1339"/>
    </location>
</feature>
<reference evidence="3 4" key="1">
    <citation type="submission" date="2016-10" db="EMBL/GenBank/DDBJ databases">
        <title>Reductive evolution of mitochondrial metabolism and differential evolution of invasion-related proteins in Cryptosporidium.</title>
        <authorList>
            <person name="Liu S."/>
            <person name="Roellig D.M."/>
            <person name="Guo Y."/>
            <person name="Li N."/>
            <person name="Frace M.A."/>
            <person name="Tang K."/>
            <person name="Zhang L."/>
            <person name="Feng Y."/>
            <person name="Xiao L."/>
        </authorList>
    </citation>
    <scope>NUCLEOTIDE SEQUENCE [LARGE SCALE GENOMIC DNA]</scope>
    <source>
        <strain evidence="3">30847</strain>
    </source>
</reference>
<dbReference type="EMBL" id="LRBS01000111">
    <property type="protein sequence ID" value="OII72656.1"/>
    <property type="molecule type" value="Genomic_DNA"/>
</dbReference>
<dbReference type="GeneID" id="92365369"/>
<dbReference type="VEuPathDB" id="CryptoDB:cand_011840"/>